<comment type="caution">
    <text evidence="2">The sequence shown here is derived from an EMBL/GenBank/DDBJ whole genome shotgun (WGS) entry which is preliminary data.</text>
</comment>
<feature type="region of interest" description="Disordered" evidence="1">
    <location>
        <begin position="71"/>
        <end position="97"/>
    </location>
</feature>
<accession>A0A813A4Y2</accession>
<organism evidence="2 3">
    <name type="scientific">Symbiodinium necroappetens</name>
    <dbReference type="NCBI Taxonomy" id="1628268"/>
    <lineage>
        <taxon>Eukaryota</taxon>
        <taxon>Sar</taxon>
        <taxon>Alveolata</taxon>
        <taxon>Dinophyceae</taxon>
        <taxon>Suessiales</taxon>
        <taxon>Symbiodiniaceae</taxon>
        <taxon>Symbiodinium</taxon>
    </lineage>
</organism>
<evidence type="ECO:0000313" key="3">
    <source>
        <dbReference type="Proteomes" id="UP000601435"/>
    </source>
</evidence>
<keyword evidence="3" id="KW-1185">Reference proteome</keyword>
<reference evidence="2" key="1">
    <citation type="submission" date="2021-02" db="EMBL/GenBank/DDBJ databases">
        <authorList>
            <person name="Dougan E. K."/>
            <person name="Rhodes N."/>
            <person name="Thang M."/>
            <person name="Chan C."/>
        </authorList>
    </citation>
    <scope>NUCLEOTIDE SEQUENCE</scope>
</reference>
<feature type="non-terminal residue" evidence="2">
    <location>
        <position position="158"/>
    </location>
</feature>
<name>A0A813A4Y2_9DINO</name>
<gene>
    <name evidence="2" type="primary">HERC6</name>
    <name evidence="2" type="ORF">SNEC2469_LOCUS26803</name>
</gene>
<sequence>FRHATYHKCHGEPAAAIMITPPRRIRRFGMSPWSKSFPQGGDMDAVVGSGRGARAVKGFSNLKSASDVLLDLTPEKPPKPKTAKEVGRQKRQENLVRKDSQLKEVRPRLTQKAFDHMVSCVKEHEGLMADRRKLQEVLPKLTKAQQTIAILEQALAKL</sequence>
<protein>
    <submittedName>
        <fullName evidence="2">HERC6 protein</fullName>
    </submittedName>
</protein>
<dbReference type="AlphaFoldDB" id="A0A813A4Y2"/>
<dbReference type="EMBL" id="CAJNJA010055324">
    <property type="protein sequence ID" value="CAE7855162.1"/>
    <property type="molecule type" value="Genomic_DNA"/>
</dbReference>
<feature type="compositionally biased region" description="Basic and acidic residues" evidence="1">
    <location>
        <begin position="73"/>
        <end position="97"/>
    </location>
</feature>
<feature type="non-terminal residue" evidence="2">
    <location>
        <position position="1"/>
    </location>
</feature>
<evidence type="ECO:0000256" key="1">
    <source>
        <dbReference type="SAM" id="MobiDB-lite"/>
    </source>
</evidence>
<proteinExistence type="predicted"/>
<dbReference type="OrthoDB" id="410723at2759"/>
<evidence type="ECO:0000313" key="2">
    <source>
        <dbReference type="EMBL" id="CAE7855162.1"/>
    </source>
</evidence>
<dbReference type="Proteomes" id="UP000601435">
    <property type="component" value="Unassembled WGS sequence"/>
</dbReference>